<keyword evidence="2" id="KW-1185">Reference proteome</keyword>
<accession>A0A5C6D828</accession>
<evidence type="ECO:0000313" key="2">
    <source>
        <dbReference type="Proteomes" id="UP000319143"/>
    </source>
</evidence>
<comment type="caution">
    <text evidence="1">The sequence shown here is derived from an EMBL/GenBank/DDBJ whole genome shotgun (WGS) entry which is preliminary data.</text>
</comment>
<sequence length="138" mass="15152">MDAPLVNTPHYVLLDGKHRIGPPLVSPRSGQECVAIYGFSDKHPYDAFCSQSELALTPYPLVKGYLRNQLEVARNAILLIVVDAAGPNALQLNAATMQSVLESQVNQSKHVAVSFRLTRDEQSKAYHLEESLPDLVSP</sequence>
<reference evidence="1 2" key="1">
    <citation type="submission" date="2019-02" db="EMBL/GenBank/DDBJ databases">
        <title>Deep-cultivation of Planctomycetes and their phenomic and genomic characterization uncovers novel biology.</title>
        <authorList>
            <person name="Wiegand S."/>
            <person name="Jogler M."/>
            <person name="Boedeker C."/>
            <person name="Pinto D."/>
            <person name="Vollmers J."/>
            <person name="Rivas-Marin E."/>
            <person name="Kohn T."/>
            <person name="Peeters S.H."/>
            <person name="Heuer A."/>
            <person name="Rast P."/>
            <person name="Oberbeckmann S."/>
            <person name="Bunk B."/>
            <person name="Jeske O."/>
            <person name="Meyerdierks A."/>
            <person name="Storesund J.E."/>
            <person name="Kallscheuer N."/>
            <person name="Luecker S."/>
            <person name="Lage O.M."/>
            <person name="Pohl T."/>
            <person name="Merkel B.J."/>
            <person name="Hornburger P."/>
            <person name="Mueller R.-W."/>
            <person name="Bruemmer F."/>
            <person name="Labrenz M."/>
            <person name="Spormann A.M."/>
            <person name="Op Den Camp H."/>
            <person name="Overmann J."/>
            <person name="Amann R."/>
            <person name="Jetten M.S.M."/>
            <person name="Mascher T."/>
            <person name="Medema M.H."/>
            <person name="Devos D.P."/>
            <person name="Kaster A.-K."/>
            <person name="Ovreas L."/>
            <person name="Rohde M."/>
            <person name="Galperin M.Y."/>
            <person name="Jogler C."/>
        </authorList>
    </citation>
    <scope>NUCLEOTIDE SEQUENCE [LARGE SCALE GENOMIC DNA]</scope>
    <source>
        <strain evidence="1 2">Poly41</strain>
    </source>
</reference>
<name>A0A5C6D828_9BACT</name>
<evidence type="ECO:0000313" key="1">
    <source>
        <dbReference type="EMBL" id="TWU31386.1"/>
    </source>
</evidence>
<protein>
    <submittedName>
        <fullName evidence="1">Uncharacterized protein</fullName>
    </submittedName>
</protein>
<gene>
    <name evidence="1" type="ORF">Poly41_62550</name>
</gene>
<organism evidence="1 2">
    <name type="scientific">Novipirellula artificiosorum</name>
    <dbReference type="NCBI Taxonomy" id="2528016"/>
    <lineage>
        <taxon>Bacteria</taxon>
        <taxon>Pseudomonadati</taxon>
        <taxon>Planctomycetota</taxon>
        <taxon>Planctomycetia</taxon>
        <taxon>Pirellulales</taxon>
        <taxon>Pirellulaceae</taxon>
        <taxon>Novipirellula</taxon>
    </lineage>
</organism>
<proteinExistence type="predicted"/>
<dbReference type="Proteomes" id="UP000319143">
    <property type="component" value="Unassembled WGS sequence"/>
</dbReference>
<dbReference type="AlphaFoldDB" id="A0A5C6D828"/>
<dbReference type="EMBL" id="SJPV01000017">
    <property type="protein sequence ID" value="TWU31386.1"/>
    <property type="molecule type" value="Genomic_DNA"/>
</dbReference>